<organism evidence="2 3">
    <name type="scientific">Streptomyces arboris</name>
    <dbReference type="NCBI Taxonomy" id="2600619"/>
    <lineage>
        <taxon>Bacteria</taxon>
        <taxon>Bacillati</taxon>
        <taxon>Actinomycetota</taxon>
        <taxon>Actinomycetes</taxon>
        <taxon>Kitasatosporales</taxon>
        <taxon>Streptomycetaceae</taxon>
        <taxon>Streptomyces</taxon>
    </lineage>
</organism>
<feature type="region of interest" description="Disordered" evidence="1">
    <location>
        <begin position="91"/>
        <end position="115"/>
    </location>
</feature>
<dbReference type="AlphaFoldDB" id="A0A5N5EBD9"/>
<proteinExistence type="predicted"/>
<accession>A0A5N5EBD9</accession>
<evidence type="ECO:0000313" key="3">
    <source>
        <dbReference type="Proteomes" id="UP000326907"/>
    </source>
</evidence>
<comment type="caution">
    <text evidence="2">The sequence shown here is derived from an EMBL/GenBank/DDBJ whole genome shotgun (WGS) entry which is preliminary data.</text>
</comment>
<keyword evidence="3" id="KW-1185">Reference proteome</keyword>
<sequence>MGGPVRVDASPGVDLLLAIGAAHPGLLLTGRTLRDQGLMATGLLEAGWPVPLLSEVIARPLPEPLRRTVGAVISGRLKAAAAMPVPGSAAVVPRQVPGPDRAAAGEGRRWDDVPTPTPPAWAELEQRHDQIWRGADRNPGCESDDGLCPTLAVVGETRCALHLGWPLCPGHDEHPCTIRTRTGDQCATCQEQARHARIAAALPATGDGTCPGHGGPCGRTAMPGDPHCARCRVASQRGRDRVVREWEAVRDAAVAAAKAQEAPEKTPAPLWAPISAPSLLRSSGAEIGAPRPVQTIFGRGGSSSSGYRPGSVRRRRAGCRGLSRCC</sequence>
<protein>
    <submittedName>
        <fullName evidence="2">Uncharacterized protein</fullName>
    </submittedName>
</protein>
<dbReference type="RefSeq" id="WP_151513841.1">
    <property type="nucleotide sequence ID" value="NZ_VYUA01000066.1"/>
</dbReference>
<dbReference type="EMBL" id="VYUA01000066">
    <property type="protein sequence ID" value="KAB2587949.1"/>
    <property type="molecule type" value="Genomic_DNA"/>
</dbReference>
<feature type="region of interest" description="Disordered" evidence="1">
    <location>
        <begin position="292"/>
        <end position="313"/>
    </location>
</feature>
<name>A0A5N5EBD9_9ACTN</name>
<evidence type="ECO:0000313" key="2">
    <source>
        <dbReference type="EMBL" id="KAB2587949.1"/>
    </source>
</evidence>
<gene>
    <name evidence="2" type="ORF">F5983_35030</name>
</gene>
<dbReference type="Proteomes" id="UP000326907">
    <property type="component" value="Unassembled WGS sequence"/>
</dbReference>
<evidence type="ECO:0000256" key="1">
    <source>
        <dbReference type="SAM" id="MobiDB-lite"/>
    </source>
</evidence>
<reference evidence="2 3" key="1">
    <citation type="submission" date="2019-09" db="EMBL/GenBank/DDBJ databases">
        <authorList>
            <person name="Liu P."/>
        </authorList>
    </citation>
    <scope>NUCLEOTIDE SEQUENCE [LARGE SCALE GENOMIC DNA]</scope>
    <source>
        <strain evidence="2 3">TRM68085</strain>
    </source>
</reference>